<sequence length="688" mass="80062">MSRIDIRDIPIIHEEDDYLNIEKYADALTRFIVTSDTPITISLQGEWGSGKSSLMNIIKKKLCDHDSDEKFEAIWINTWELYLQGEEKDIIEHLSYLILKEINRIAKSKNIILEKEFDDIFSSFKRYFFKTSDILMSMTGADEEARKLALGMFNQGEHTYVSQIRNKIAKVIDILVHSENGISKKGFVFFIDDLDRIQPSFAIKVLEVLKNLFVIENCVFVLAVDYEVILKGLKSKYGEDYDENDKTYRSYFDKLIQLPFVMPISKYNINKYVMQVLYDIGYFEENHAPNNRYQAYVIKTINLTVGKNPRVIKRLMNAVKLSKIFDDSNEGLLCNDGMKLANLIFVCMQMAYPKMYDVFEQNIHYKTWTKEQQEMAYDETFNKFRLTQQKQFLDLIFEVFEYDENINKETLEKIIALSVLTNMSYNVDDDPLMYNGQEYNLSSETQSQQGSTLIDMIELNKGIRVLDVGCGNGKTTLELYSKNPSINIDAFDLSLSQIKVAKNNQEALGVPESQVNFYQKNAITIDYENKYDLIFSNATLHWVTEAKEMYGKLYKALKPEGKLAVHQGGFRSYYGLHKVVLQAIQNLDLEPYFENWEYPIYYPTSDEMEHMLLEIGYENVRVISHVTDGKEHANLIDNFKNASLLPYLNKLPDVVSRENLTTEYYDLCTSQEIDTYTHRLYIFAKKGA</sequence>
<dbReference type="InterPro" id="IPR029063">
    <property type="entry name" value="SAM-dependent_MTases_sf"/>
</dbReference>
<keyword evidence="4" id="KW-1185">Reference proteome</keyword>
<dbReference type="AlphaFoldDB" id="A0A3P7RW91"/>
<dbReference type="CDD" id="cd02440">
    <property type="entry name" value="AdoMet_MTases"/>
    <property type="match status" value="1"/>
</dbReference>
<proteinExistence type="predicted"/>
<evidence type="ECO:0000259" key="1">
    <source>
        <dbReference type="Pfam" id="PF07693"/>
    </source>
</evidence>
<feature type="domain" description="KAP NTPase" evidence="1">
    <location>
        <begin position="22"/>
        <end position="320"/>
    </location>
</feature>
<evidence type="ECO:0000313" key="3">
    <source>
        <dbReference type="EMBL" id="VDN47036.1"/>
    </source>
</evidence>
<evidence type="ECO:0008006" key="5">
    <source>
        <dbReference type="Google" id="ProtNLM"/>
    </source>
</evidence>
<dbReference type="InterPro" id="IPR025714">
    <property type="entry name" value="Methyltranfer_dom"/>
</dbReference>
<dbReference type="OrthoDB" id="88903at2"/>
<evidence type="ECO:0000259" key="2">
    <source>
        <dbReference type="Pfam" id="PF13847"/>
    </source>
</evidence>
<dbReference type="KEGG" id="cbar:PATL70BA_1161"/>
<dbReference type="Pfam" id="PF07693">
    <property type="entry name" value="KAP_NTPase"/>
    <property type="match status" value="1"/>
</dbReference>
<reference evidence="3 4" key="1">
    <citation type="submission" date="2018-09" db="EMBL/GenBank/DDBJ databases">
        <authorList>
            <person name="Postec A."/>
        </authorList>
    </citation>
    <scope>NUCLEOTIDE SEQUENCE [LARGE SCALE GENOMIC DNA]</scope>
    <source>
        <strain evidence="3">70B-A</strain>
    </source>
</reference>
<evidence type="ECO:0000313" key="4">
    <source>
        <dbReference type="Proteomes" id="UP000279029"/>
    </source>
</evidence>
<dbReference type="Proteomes" id="UP000279029">
    <property type="component" value="Chromosome"/>
</dbReference>
<dbReference type="InterPro" id="IPR011646">
    <property type="entry name" value="KAP_P-loop"/>
</dbReference>
<dbReference type="PANTHER" id="PTHR43861:SF1">
    <property type="entry name" value="TRANS-ACONITATE 2-METHYLTRANSFERASE"/>
    <property type="match status" value="1"/>
</dbReference>
<gene>
    <name evidence="3" type="ORF">PATL70BA_1161</name>
</gene>
<dbReference type="Gene3D" id="3.40.50.150">
    <property type="entry name" value="Vaccinia Virus protein VP39"/>
    <property type="match status" value="1"/>
</dbReference>
<name>A0A3P7RW91_9FIRM</name>
<dbReference type="Pfam" id="PF13847">
    <property type="entry name" value="Methyltransf_31"/>
    <property type="match status" value="1"/>
</dbReference>
<dbReference type="SUPFAM" id="SSF52540">
    <property type="entry name" value="P-loop containing nucleoside triphosphate hydrolases"/>
    <property type="match status" value="1"/>
</dbReference>
<dbReference type="RefSeq" id="WP_125136440.1">
    <property type="nucleotide sequence ID" value="NZ_LR130778.1"/>
</dbReference>
<dbReference type="Gene3D" id="3.40.50.300">
    <property type="entry name" value="P-loop containing nucleotide triphosphate hydrolases"/>
    <property type="match status" value="1"/>
</dbReference>
<dbReference type="SUPFAM" id="SSF53335">
    <property type="entry name" value="S-adenosyl-L-methionine-dependent methyltransferases"/>
    <property type="match status" value="1"/>
</dbReference>
<dbReference type="InterPro" id="IPR027417">
    <property type="entry name" value="P-loop_NTPase"/>
</dbReference>
<dbReference type="EMBL" id="LR130778">
    <property type="protein sequence ID" value="VDN47036.1"/>
    <property type="molecule type" value="Genomic_DNA"/>
</dbReference>
<dbReference type="PANTHER" id="PTHR43861">
    <property type="entry name" value="TRANS-ACONITATE 2-METHYLTRANSFERASE-RELATED"/>
    <property type="match status" value="1"/>
</dbReference>
<feature type="domain" description="Methyltransferase" evidence="2">
    <location>
        <begin position="460"/>
        <end position="567"/>
    </location>
</feature>
<organism evidence="3 4">
    <name type="scientific">Petrocella atlantisensis</name>
    <dbReference type="NCBI Taxonomy" id="2173034"/>
    <lineage>
        <taxon>Bacteria</taxon>
        <taxon>Bacillati</taxon>
        <taxon>Bacillota</taxon>
        <taxon>Clostridia</taxon>
        <taxon>Lachnospirales</taxon>
        <taxon>Vallitaleaceae</taxon>
        <taxon>Petrocella</taxon>
    </lineage>
</organism>
<accession>A0A3P7RW91</accession>
<protein>
    <recommendedName>
        <fullName evidence="5">Methyltransferase domain-containing protein</fullName>
    </recommendedName>
</protein>